<dbReference type="Pfam" id="PF13302">
    <property type="entry name" value="Acetyltransf_3"/>
    <property type="match status" value="1"/>
</dbReference>
<dbReference type="RefSeq" id="WP_246192305.1">
    <property type="nucleotide sequence ID" value="NZ_BAAANI010000005.1"/>
</dbReference>
<proteinExistence type="predicted"/>
<organism evidence="2 3">
    <name type="scientific">Agromyces lapidis</name>
    <dbReference type="NCBI Taxonomy" id="279574"/>
    <lineage>
        <taxon>Bacteria</taxon>
        <taxon>Bacillati</taxon>
        <taxon>Actinomycetota</taxon>
        <taxon>Actinomycetes</taxon>
        <taxon>Micrococcales</taxon>
        <taxon>Microbacteriaceae</taxon>
        <taxon>Agromyces</taxon>
    </lineage>
</organism>
<gene>
    <name evidence="2" type="ORF">ACFFQV_16150</name>
</gene>
<dbReference type="PANTHER" id="PTHR43441">
    <property type="entry name" value="RIBOSOMAL-PROTEIN-SERINE ACETYLTRANSFERASE"/>
    <property type="match status" value="1"/>
</dbReference>
<dbReference type="EC" id="2.3.-.-" evidence="2"/>
<comment type="caution">
    <text evidence="2">The sequence shown here is derived from an EMBL/GenBank/DDBJ whole genome shotgun (WGS) entry which is preliminary data.</text>
</comment>
<keyword evidence="2" id="KW-0808">Transferase</keyword>
<protein>
    <submittedName>
        <fullName evidence="2">GNAT family N-acetyltransferase</fullName>
        <ecNumber evidence="2">2.3.-.-</ecNumber>
    </submittedName>
</protein>
<accession>A0ABV5SU09</accession>
<dbReference type="PANTHER" id="PTHR43441:SF10">
    <property type="entry name" value="ACETYLTRANSFERASE"/>
    <property type="match status" value="1"/>
</dbReference>
<feature type="domain" description="N-acetyltransferase" evidence="1">
    <location>
        <begin position="22"/>
        <end position="186"/>
    </location>
</feature>
<sequence length="204" mass="22358">MTTRDQADARRMRLPTLGDGRVRLRAFGPQDIPLIIEAADDPMIPLITTVPRSADQRSARAYLSRQARRLATGEGYSFAIADHDDRARGQIGLWPRRDDGGRAGIGYWLAPSARGRGYASAAVGLVVDWAWTLGRIERLELFIEPSNAGSISVAESTGFTREGLLRSWMPVGGTRRDMLVYSRIRDRDGAAPAALNGPATPRRS</sequence>
<reference evidence="2 3" key="1">
    <citation type="submission" date="2024-09" db="EMBL/GenBank/DDBJ databases">
        <authorList>
            <person name="Sun Q."/>
            <person name="Mori K."/>
        </authorList>
    </citation>
    <scope>NUCLEOTIDE SEQUENCE [LARGE SCALE GENOMIC DNA]</scope>
    <source>
        <strain evidence="2 3">JCM 14321</strain>
    </source>
</reference>
<dbReference type="PROSITE" id="PS51186">
    <property type="entry name" value="GNAT"/>
    <property type="match status" value="1"/>
</dbReference>
<dbReference type="InterPro" id="IPR016181">
    <property type="entry name" value="Acyl_CoA_acyltransferase"/>
</dbReference>
<dbReference type="InterPro" id="IPR000182">
    <property type="entry name" value="GNAT_dom"/>
</dbReference>
<evidence type="ECO:0000313" key="2">
    <source>
        <dbReference type="EMBL" id="MFB9643827.1"/>
    </source>
</evidence>
<dbReference type="CDD" id="cd04301">
    <property type="entry name" value="NAT_SF"/>
    <property type="match status" value="1"/>
</dbReference>
<dbReference type="SUPFAM" id="SSF55729">
    <property type="entry name" value="Acyl-CoA N-acyltransferases (Nat)"/>
    <property type="match status" value="1"/>
</dbReference>
<evidence type="ECO:0000313" key="3">
    <source>
        <dbReference type="Proteomes" id="UP001589667"/>
    </source>
</evidence>
<dbReference type="EMBL" id="JBHMBL010000004">
    <property type="protein sequence ID" value="MFB9643827.1"/>
    <property type="molecule type" value="Genomic_DNA"/>
</dbReference>
<evidence type="ECO:0000259" key="1">
    <source>
        <dbReference type="PROSITE" id="PS51186"/>
    </source>
</evidence>
<dbReference type="InterPro" id="IPR051908">
    <property type="entry name" value="Ribosomal_N-acetyltransferase"/>
</dbReference>
<keyword evidence="3" id="KW-1185">Reference proteome</keyword>
<dbReference type="Proteomes" id="UP001589667">
    <property type="component" value="Unassembled WGS sequence"/>
</dbReference>
<name>A0ABV5SU09_9MICO</name>
<dbReference type="Gene3D" id="3.40.630.30">
    <property type="match status" value="1"/>
</dbReference>
<keyword evidence="2" id="KW-0012">Acyltransferase</keyword>
<dbReference type="GO" id="GO:0016746">
    <property type="term" value="F:acyltransferase activity"/>
    <property type="evidence" value="ECO:0007669"/>
    <property type="project" value="UniProtKB-KW"/>
</dbReference>